<feature type="domain" description="HTH cro/C1-type" evidence="1">
    <location>
        <begin position="10"/>
        <end position="77"/>
    </location>
</feature>
<evidence type="ECO:0000259" key="1">
    <source>
        <dbReference type="Pfam" id="PF13443"/>
    </source>
</evidence>
<evidence type="ECO:0000313" key="3">
    <source>
        <dbReference type="Proteomes" id="UP001602013"/>
    </source>
</evidence>
<keyword evidence="3" id="KW-1185">Reference proteome</keyword>
<name>A0ABW6T3T6_9ACTN</name>
<accession>A0ABW6T3T6</accession>
<dbReference type="Gene3D" id="1.10.260.40">
    <property type="entry name" value="lambda repressor-like DNA-binding domains"/>
    <property type="match status" value="1"/>
</dbReference>
<comment type="caution">
    <text evidence="2">The sequence shown here is derived from an EMBL/GenBank/DDBJ whole genome shotgun (WGS) entry which is preliminary data.</text>
</comment>
<dbReference type="EMBL" id="JBIASD010000057">
    <property type="protein sequence ID" value="MFF3671883.1"/>
    <property type="molecule type" value="Genomic_DNA"/>
</dbReference>
<dbReference type="Proteomes" id="UP001602013">
    <property type="component" value="Unassembled WGS sequence"/>
</dbReference>
<proteinExistence type="predicted"/>
<dbReference type="InterPro" id="IPR001387">
    <property type="entry name" value="Cro/C1-type_HTH"/>
</dbReference>
<dbReference type="RefSeq" id="WP_387418034.1">
    <property type="nucleotide sequence ID" value="NZ_JBIASD010000057.1"/>
</dbReference>
<protein>
    <submittedName>
        <fullName evidence="2">Helix-turn-helix domain-containing protein</fullName>
    </submittedName>
</protein>
<sequence length="112" mass="12131">MKRKVGYTWRLREVMAQPQIFTATELVPLLRERGIDLSASQVHRLVSGTPERLSLQVMAALCDILSCTPADLVVTTAENAGVRKTATGDLPASPADNVAKLLPRPARILPDA</sequence>
<reference evidence="2 3" key="1">
    <citation type="submission" date="2024-10" db="EMBL/GenBank/DDBJ databases">
        <title>The Natural Products Discovery Center: Release of the First 8490 Sequenced Strains for Exploring Actinobacteria Biosynthetic Diversity.</title>
        <authorList>
            <person name="Kalkreuter E."/>
            <person name="Kautsar S.A."/>
            <person name="Yang D."/>
            <person name="Bader C.D."/>
            <person name="Teijaro C.N."/>
            <person name="Fluegel L."/>
            <person name="Davis C.M."/>
            <person name="Simpson J.R."/>
            <person name="Lauterbach L."/>
            <person name="Steele A.D."/>
            <person name="Gui C."/>
            <person name="Meng S."/>
            <person name="Li G."/>
            <person name="Viehrig K."/>
            <person name="Ye F."/>
            <person name="Su P."/>
            <person name="Kiefer A.F."/>
            <person name="Nichols A."/>
            <person name="Cepeda A.J."/>
            <person name="Yan W."/>
            <person name="Fan B."/>
            <person name="Jiang Y."/>
            <person name="Adhikari A."/>
            <person name="Zheng C.-J."/>
            <person name="Schuster L."/>
            <person name="Cowan T.M."/>
            <person name="Smanski M.J."/>
            <person name="Chevrette M.G."/>
            <person name="De Carvalho L.P.S."/>
            <person name="Shen B."/>
        </authorList>
    </citation>
    <scope>NUCLEOTIDE SEQUENCE [LARGE SCALE GENOMIC DNA]</scope>
    <source>
        <strain evidence="2 3">NPDC002173</strain>
    </source>
</reference>
<dbReference type="Pfam" id="PF13443">
    <property type="entry name" value="HTH_26"/>
    <property type="match status" value="1"/>
</dbReference>
<gene>
    <name evidence="2" type="ORF">ACFYXI_40505</name>
</gene>
<dbReference type="InterPro" id="IPR010982">
    <property type="entry name" value="Lambda_DNA-bd_dom_sf"/>
</dbReference>
<organism evidence="2 3">
    <name type="scientific">Microtetraspora malaysiensis</name>
    <dbReference type="NCBI Taxonomy" id="161358"/>
    <lineage>
        <taxon>Bacteria</taxon>
        <taxon>Bacillati</taxon>
        <taxon>Actinomycetota</taxon>
        <taxon>Actinomycetes</taxon>
        <taxon>Streptosporangiales</taxon>
        <taxon>Streptosporangiaceae</taxon>
        <taxon>Microtetraspora</taxon>
    </lineage>
</organism>
<evidence type="ECO:0000313" key="2">
    <source>
        <dbReference type="EMBL" id="MFF3671883.1"/>
    </source>
</evidence>